<evidence type="ECO:0000313" key="9">
    <source>
        <dbReference type="EMBL" id="KAJ9575286.1"/>
    </source>
</evidence>
<feature type="disulfide bond" evidence="8">
    <location>
        <begin position="46"/>
        <end position="58"/>
    </location>
</feature>
<dbReference type="Pfam" id="PF00057">
    <property type="entry name" value="Ldl_recept_a"/>
    <property type="match status" value="2"/>
</dbReference>
<dbReference type="Gene3D" id="4.10.400.10">
    <property type="entry name" value="Low-density Lipoprotein Receptor"/>
    <property type="match status" value="2"/>
</dbReference>
<reference evidence="9" key="1">
    <citation type="journal article" date="2023" name="IScience">
        <title>Live-bearing cockroach genome reveals convergent evolutionary mechanisms linked to viviparity in insects and beyond.</title>
        <authorList>
            <person name="Fouks B."/>
            <person name="Harrison M.C."/>
            <person name="Mikhailova A.A."/>
            <person name="Marchal E."/>
            <person name="English S."/>
            <person name="Carruthers M."/>
            <person name="Jennings E.C."/>
            <person name="Chiamaka E.L."/>
            <person name="Frigard R.A."/>
            <person name="Pippel M."/>
            <person name="Attardo G.M."/>
            <person name="Benoit J.B."/>
            <person name="Bornberg-Bauer E."/>
            <person name="Tobe S.S."/>
        </authorList>
    </citation>
    <scope>NUCLEOTIDE SEQUENCE</scope>
    <source>
        <strain evidence="9">Stay&amp;Tobe</strain>
    </source>
</reference>
<evidence type="ECO:0000256" key="8">
    <source>
        <dbReference type="PROSITE-ProRule" id="PRU00124"/>
    </source>
</evidence>
<dbReference type="CDD" id="cd00112">
    <property type="entry name" value="LDLa"/>
    <property type="match status" value="2"/>
</dbReference>
<evidence type="ECO:0000256" key="3">
    <source>
        <dbReference type="ARBA" id="ARBA00022692"/>
    </source>
</evidence>
<comment type="caution">
    <text evidence="9">The sequence shown here is derived from an EMBL/GenBank/DDBJ whole genome shotgun (WGS) entry which is preliminary data.</text>
</comment>
<dbReference type="PANTHER" id="PTHR24270:SF60">
    <property type="entry name" value="CUB AND LDLA DOMAIN, ISOFORM A-RELATED"/>
    <property type="match status" value="1"/>
</dbReference>
<comment type="caution">
    <text evidence="8">Lacks conserved residue(s) required for the propagation of feature annotation.</text>
</comment>
<accession>A0AAD7Z7H3</accession>
<dbReference type="EMBL" id="JASPKZ010010048">
    <property type="protein sequence ID" value="KAJ9575286.1"/>
    <property type="molecule type" value="Genomic_DNA"/>
</dbReference>
<dbReference type="InterPro" id="IPR050685">
    <property type="entry name" value="LDLR"/>
</dbReference>
<dbReference type="PROSITE" id="PS01209">
    <property type="entry name" value="LDLRA_1"/>
    <property type="match status" value="1"/>
</dbReference>
<proteinExistence type="predicted"/>
<feature type="disulfide bond" evidence="8">
    <location>
        <begin position="8"/>
        <end position="26"/>
    </location>
</feature>
<protein>
    <submittedName>
        <fullName evidence="9">Uncharacterized protein</fullName>
    </submittedName>
</protein>
<keyword evidence="7 8" id="KW-1015">Disulfide bond</keyword>
<evidence type="ECO:0000256" key="6">
    <source>
        <dbReference type="ARBA" id="ARBA00023136"/>
    </source>
</evidence>
<organism evidence="9 10">
    <name type="scientific">Diploptera punctata</name>
    <name type="common">Pacific beetle cockroach</name>
    <dbReference type="NCBI Taxonomy" id="6984"/>
    <lineage>
        <taxon>Eukaryota</taxon>
        <taxon>Metazoa</taxon>
        <taxon>Ecdysozoa</taxon>
        <taxon>Arthropoda</taxon>
        <taxon>Hexapoda</taxon>
        <taxon>Insecta</taxon>
        <taxon>Pterygota</taxon>
        <taxon>Neoptera</taxon>
        <taxon>Polyneoptera</taxon>
        <taxon>Dictyoptera</taxon>
        <taxon>Blattodea</taxon>
        <taxon>Blaberoidea</taxon>
        <taxon>Blaberidae</taxon>
        <taxon>Diplopterinae</taxon>
        <taxon>Diploptera</taxon>
    </lineage>
</organism>
<evidence type="ECO:0000256" key="5">
    <source>
        <dbReference type="ARBA" id="ARBA00022989"/>
    </source>
</evidence>
<gene>
    <name evidence="9" type="ORF">L9F63_025769</name>
</gene>
<dbReference type="PANTHER" id="PTHR24270">
    <property type="entry name" value="LOW-DENSITY LIPOPROTEIN RECEPTOR-RELATED"/>
    <property type="match status" value="1"/>
</dbReference>
<dbReference type="SUPFAM" id="SSF57424">
    <property type="entry name" value="LDL receptor-like module"/>
    <property type="match status" value="2"/>
</dbReference>
<keyword evidence="6" id="KW-0472">Membrane</keyword>
<dbReference type="PRINTS" id="PR00261">
    <property type="entry name" value="LDLRECEPTOR"/>
</dbReference>
<dbReference type="SMART" id="SM00192">
    <property type="entry name" value="LDLa"/>
    <property type="match status" value="2"/>
</dbReference>
<keyword evidence="3" id="KW-0812">Transmembrane</keyword>
<feature type="non-terminal residue" evidence="9">
    <location>
        <position position="1"/>
    </location>
</feature>
<evidence type="ECO:0000313" key="10">
    <source>
        <dbReference type="Proteomes" id="UP001233999"/>
    </source>
</evidence>
<evidence type="ECO:0000256" key="7">
    <source>
        <dbReference type="ARBA" id="ARBA00023157"/>
    </source>
</evidence>
<dbReference type="Proteomes" id="UP001233999">
    <property type="component" value="Unassembled WGS sequence"/>
</dbReference>
<feature type="disulfide bond" evidence="8">
    <location>
        <begin position="53"/>
        <end position="71"/>
    </location>
</feature>
<keyword evidence="4" id="KW-0677">Repeat</keyword>
<dbReference type="InterPro" id="IPR023415">
    <property type="entry name" value="LDLR_class-A_CS"/>
</dbReference>
<dbReference type="InterPro" id="IPR036055">
    <property type="entry name" value="LDL_receptor-like_sf"/>
</dbReference>
<feature type="non-terminal residue" evidence="9">
    <location>
        <position position="85"/>
    </location>
</feature>
<dbReference type="PROSITE" id="PS50068">
    <property type="entry name" value="LDLRA_2"/>
    <property type="match status" value="2"/>
</dbReference>
<dbReference type="GO" id="GO:0016192">
    <property type="term" value="P:vesicle-mediated transport"/>
    <property type="evidence" value="ECO:0007669"/>
    <property type="project" value="UniProtKB-ARBA"/>
</dbReference>
<evidence type="ECO:0000256" key="2">
    <source>
        <dbReference type="ARBA" id="ARBA00004308"/>
    </source>
</evidence>
<dbReference type="GO" id="GO:0012505">
    <property type="term" value="C:endomembrane system"/>
    <property type="evidence" value="ECO:0007669"/>
    <property type="project" value="UniProtKB-SubCell"/>
</dbReference>
<evidence type="ECO:0000256" key="4">
    <source>
        <dbReference type="ARBA" id="ARBA00022737"/>
    </source>
</evidence>
<dbReference type="AlphaFoldDB" id="A0AAD7Z7H3"/>
<comment type="subcellular location">
    <subcellularLocation>
        <location evidence="2">Endomembrane system</location>
    </subcellularLocation>
    <subcellularLocation>
        <location evidence="1">Membrane</location>
        <topology evidence="1">Single-pass membrane protein</topology>
    </subcellularLocation>
</comment>
<dbReference type="InterPro" id="IPR002172">
    <property type="entry name" value="LDrepeatLR_classA_rpt"/>
</dbReference>
<evidence type="ECO:0000256" key="1">
    <source>
        <dbReference type="ARBA" id="ARBA00004167"/>
    </source>
</evidence>
<keyword evidence="5" id="KW-1133">Transmembrane helix</keyword>
<keyword evidence="10" id="KW-1185">Reference proteome</keyword>
<sequence length="85" mass="9061">CPSIAFQCGYGACVDRTSLCDGVSNCADGSDEQHSSCTKPTTHGNCKSDEYRCDSGRCIDGTLLCDGLKDCDDGSDETYSHCNNF</sequence>
<feature type="disulfide bond" evidence="8">
    <location>
        <begin position="1"/>
        <end position="13"/>
    </location>
</feature>
<dbReference type="GO" id="GO:0005886">
    <property type="term" value="C:plasma membrane"/>
    <property type="evidence" value="ECO:0007669"/>
    <property type="project" value="TreeGrafter"/>
</dbReference>
<name>A0AAD7Z7H3_DIPPU</name>
<reference evidence="9" key="2">
    <citation type="submission" date="2023-05" db="EMBL/GenBank/DDBJ databases">
        <authorList>
            <person name="Fouks B."/>
        </authorList>
    </citation>
    <scope>NUCLEOTIDE SEQUENCE</scope>
    <source>
        <strain evidence="9">Stay&amp;Tobe</strain>
        <tissue evidence="9">Testes</tissue>
    </source>
</reference>